<dbReference type="AlphaFoldDB" id="A0A8J6QAH8"/>
<organism evidence="4 5">
    <name type="scientific">Aestuariibaculum suncheonense</name>
    <dbReference type="NCBI Taxonomy" id="1028745"/>
    <lineage>
        <taxon>Bacteria</taxon>
        <taxon>Pseudomonadati</taxon>
        <taxon>Bacteroidota</taxon>
        <taxon>Flavobacteriia</taxon>
        <taxon>Flavobacteriales</taxon>
        <taxon>Flavobacteriaceae</taxon>
    </lineage>
</organism>
<gene>
    <name evidence="4" type="ORF">ICJ84_11570</name>
</gene>
<sequence>MKKIVFLIPCLLLVLIASAQGVSFQDLSLERAIEKAKTEKKYVFIDFYTSWCGPCKLMDAQVFPKEDVGEYFNEKFVSLKLNAESGEEGPRLANKYKIRAYPTFVVIDEKGELVHMFAGGILDTQKFIEKVNTTFNNDKAYGRLEQRYNSGERDNKTVSAYLQALIETSTIKPDSLVNDFYNSLSGKEKVSEEAVFVFEKFAPLDSDKAIFFEDHRNEFRNELGKNRVDSILVSKYEQYFGMIAKGYTAKATVEVVNEKFEHVNGLGISNLKTVPAFKSAAILQLTNIGKDDVLKEINNTIPNLSEREKDLMLYILIPGIKKFLTDEEKDSLLKLVDDEGVKGYIIRSVYR</sequence>
<evidence type="ECO:0000256" key="2">
    <source>
        <dbReference type="SAM" id="SignalP"/>
    </source>
</evidence>
<dbReference type="GO" id="GO:0015035">
    <property type="term" value="F:protein-disulfide reductase activity"/>
    <property type="evidence" value="ECO:0007669"/>
    <property type="project" value="TreeGrafter"/>
</dbReference>
<dbReference type="Pfam" id="PF13098">
    <property type="entry name" value="Thioredoxin_2"/>
    <property type="match status" value="1"/>
</dbReference>
<feature type="domain" description="Thioredoxin" evidence="3">
    <location>
        <begin position="2"/>
        <end position="136"/>
    </location>
</feature>
<dbReference type="CDD" id="cd02947">
    <property type="entry name" value="TRX_family"/>
    <property type="match status" value="1"/>
</dbReference>
<dbReference type="InterPro" id="IPR036249">
    <property type="entry name" value="Thioredoxin-like_sf"/>
</dbReference>
<dbReference type="GO" id="GO:0045454">
    <property type="term" value="P:cell redox homeostasis"/>
    <property type="evidence" value="ECO:0007669"/>
    <property type="project" value="TreeGrafter"/>
</dbReference>
<feature type="chain" id="PRO_5035206641" evidence="2">
    <location>
        <begin position="20"/>
        <end position="351"/>
    </location>
</feature>
<dbReference type="PANTHER" id="PTHR32234:SF0">
    <property type="entry name" value="THIOL:DISULFIDE INTERCHANGE PROTEIN DSBD"/>
    <property type="match status" value="1"/>
</dbReference>
<dbReference type="InterPro" id="IPR017937">
    <property type="entry name" value="Thioredoxin_CS"/>
</dbReference>
<dbReference type="Proteomes" id="UP000602057">
    <property type="component" value="Unassembled WGS sequence"/>
</dbReference>
<evidence type="ECO:0000313" key="5">
    <source>
        <dbReference type="Proteomes" id="UP000602057"/>
    </source>
</evidence>
<comment type="caution">
    <text evidence="4">The sequence shown here is derived from an EMBL/GenBank/DDBJ whole genome shotgun (WGS) entry which is preliminary data.</text>
</comment>
<dbReference type="PANTHER" id="PTHR32234">
    <property type="entry name" value="THIOL:DISULFIDE INTERCHANGE PROTEIN DSBD"/>
    <property type="match status" value="1"/>
</dbReference>
<dbReference type="RefSeq" id="WP_188216570.1">
    <property type="nucleotide sequence ID" value="NZ_BAABGH010000007.1"/>
</dbReference>
<dbReference type="PROSITE" id="PS51352">
    <property type="entry name" value="THIOREDOXIN_2"/>
    <property type="match status" value="1"/>
</dbReference>
<keyword evidence="5" id="KW-1185">Reference proteome</keyword>
<dbReference type="SUPFAM" id="SSF52833">
    <property type="entry name" value="Thioredoxin-like"/>
    <property type="match status" value="1"/>
</dbReference>
<dbReference type="InterPro" id="IPR012336">
    <property type="entry name" value="Thioredoxin-like_fold"/>
</dbReference>
<evidence type="ECO:0000259" key="3">
    <source>
        <dbReference type="PROSITE" id="PS51352"/>
    </source>
</evidence>
<keyword evidence="2" id="KW-0732">Signal</keyword>
<reference evidence="4" key="2">
    <citation type="submission" date="2020-09" db="EMBL/GenBank/DDBJ databases">
        <authorList>
            <person name="Wu Z."/>
        </authorList>
    </citation>
    <scope>NUCLEOTIDE SEQUENCE</scope>
    <source>
        <strain evidence="4">SC17</strain>
    </source>
</reference>
<dbReference type="Gene3D" id="3.40.30.10">
    <property type="entry name" value="Glutaredoxin"/>
    <property type="match status" value="1"/>
</dbReference>
<dbReference type="EMBL" id="JACVXC010000004">
    <property type="protein sequence ID" value="MBD0836080.1"/>
    <property type="molecule type" value="Genomic_DNA"/>
</dbReference>
<protein>
    <submittedName>
        <fullName evidence="4">Thioredoxin family protein</fullName>
    </submittedName>
</protein>
<proteinExistence type="predicted"/>
<evidence type="ECO:0000313" key="4">
    <source>
        <dbReference type="EMBL" id="MBD0836080.1"/>
    </source>
</evidence>
<keyword evidence="1" id="KW-0676">Redox-active center</keyword>
<reference evidence="4" key="1">
    <citation type="journal article" date="2013" name="Int. J. Syst. Evol. Microbiol.">
        <title>Aestuariibaculum suncheonense gen. nov., sp. nov., a marine bacterium of the family Flavobacteriaceae isolated from a tidal flat and emended descriptions of the genera Gaetbulibacter and Tamlana.</title>
        <authorList>
            <person name="Jeong S.H."/>
            <person name="Park M.S."/>
            <person name="Jin H.M."/>
            <person name="Lee K."/>
            <person name="Park W."/>
            <person name="Jeon C.O."/>
        </authorList>
    </citation>
    <scope>NUCLEOTIDE SEQUENCE</scope>
    <source>
        <strain evidence="4">SC17</strain>
    </source>
</reference>
<feature type="signal peptide" evidence="2">
    <location>
        <begin position="1"/>
        <end position="19"/>
    </location>
</feature>
<name>A0A8J6QAH8_9FLAO</name>
<dbReference type="InterPro" id="IPR013766">
    <property type="entry name" value="Thioredoxin_domain"/>
</dbReference>
<dbReference type="PROSITE" id="PS00194">
    <property type="entry name" value="THIOREDOXIN_1"/>
    <property type="match status" value="1"/>
</dbReference>
<accession>A0A8J6QAH8</accession>
<evidence type="ECO:0000256" key="1">
    <source>
        <dbReference type="ARBA" id="ARBA00023284"/>
    </source>
</evidence>